<evidence type="ECO:0000256" key="1">
    <source>
        <dbReference type="SAM" id="SignalP"/>
    </source>
</evidence>
<feature type="signal peptide" evidence="1">
    <location>
        <begin position="1"/>
        <end position="28"/>
    </location>
</feature>
<proteinExistence type="predicted"/>
<dbReference type="KEGG" id="sva:SVA_3656"/>
<keyword evidence="3" id="KW-1185">Reference proteome</keyword>
<feature type="chain" id="PRO_5008752459" evidence="1">
    <location>
        <begin position="29"/>
        <end position="163"/>
    </location>
</feature>
<dbReference type="SUPFAM" id="SSF75169">
    <property type="entry name" value="DsrEFH-like"/>
    <property type="match status" value="1"/>
</dbReference>
<protein>
    <submittedName>
        <fullName evidence="2">Uncharacterized protein</fullName>
    </submittedName>
</protein>
<organism evidence="2 3">
    <name type="scientific">Sulfurifustis variabilis</name>
    <dbReference type="NCBI Taxonomy" id="1675686"/>
    <lineage>
        <taxon>Bacteria</taxon>
        <taxon>Pseudomonadati</taxon>
        <taxon>Pseudomonadota</taxon>
        <taxon>Gammaproteobacteria</taxon>
        <taxon>Acidiferrobacterales</taxon>
        <taxon>Acidiferrobacteraceae</taxon>
        <taxon>Sulfurifustis</taxon>
    </lineage>
</organism>
<reference evidence="2 3" key="1">
    <citation type="submission" date="2015-08" db="EMBL/GenBank/DDBJ databases">
        <title>Complete genome sequence of Sulfurifustis variabilis.</title>
        <authorList>
            <person name="Miura A."/>
            <person name="Kojima H."/>
            <person name="Fukui M."/>
        </authorList>
    </citation>
    <scope>NUCLEOTIDE SEQUENCE [LARGE SCALE GENOMIC DNA]</scope>
    <source>
        <strain evidence="3">skN76</strain>
    </source>
</reference>
<dbReference type="Proteomes" id="UP000218899">
    <property type="component" value="Chromosome"/>
</dbReference>
<accession>A0A1C7AFP4</accession>
<dbReference type="InterPro" id="IPR003787">
    <property type="entry name" value="Sulphur_relay_DsrE/F-like"/>
</dbReference>
<keyword evidence="1" id="KW-0732">Signal</keyword>
<dbReference type="PANTHER" id="PTHR37691:SF1">
    <property type="entry name" value="BLR3518 PROTEIN"/>
    <property type="match status" value="1"/>
</dbReference>
<gene>
    <name evidence="2" type="ORF">SVA_3656</name>
</gene>
<evidence type="ECO:0000313" key="2">
    <source>
        <dbReference type="EMBL" id="BAU50192.1"/>
    </source>
</evidence>
<dbReference type="RefSeq" id="WP_096462516.1">
    <property type="nucleotide sequence ID" value="NZ_AP014936.1"/>
</dbReference>
<name>A0A1C7AFP4_9GAMM</name>
<dbReference type="PANTHER" id="PTHR37691">
    <property type="entry name" value="BLR3518 PROTEIN"/>
    <property type="match status" value="1"/>
</dbReference>
<dbReference type="Pfam" id="PF02635">
    <property type="entry name" value="DsrE"/>
    <property type="match status" value="1"/>
</dbReference>
<dbReference type="EMBL" id="AP014936">
    <property type="protein sequence ID" value="BAU50192.1"/>
    <property type="molecule type" value="Genomic_DNA"/>
</dbReference>
<dbReference type="InterPro" id="IPR027396">
    <property type="entry name" value="DsrEFH-like"/>
</dbReference>
<evidence type="ECO:0000313" key="3">
    <source>
        <dbReference type="Proteomes" id="UP000218899"/>
    </source>
</evidence>
<dbReference type="OrthoDB" id="8563147at2"/>
<dbReference type="AlphaFoldDB" id="A0A1C7AFP4"/>
<dbReference type="Gene3D" id="3.40.1260.10">
    <property type="entry name" value="DsrEFH-like"/>
    <property type="match status" value="1"/>
</dbReference>
<sequence length="163" mass="17768">MRLLATLLAVWLALAAVPSSGDSGPASASPWGTARVEETRYPPRKVIYDVVSRDPAVLANVLDRASFVSTLYGADPFDGAIVLVVHGDAIELFANRNHARHRELMARAQSLSVGGIIRFRLCRAAARMRGYGAEDVHGFLTLVPMADAEIIRLQTDEGYAYMR</sequence>